<sequence length="462" mass="49379">MPSASSSSHPPPSPGNPSAASSDPSTGIRDLAWNPFADVEDDDAEANNLALPAPVEEGPVEETLICVPGAIVYLIDPNYSIELGAGDFSLVRLRQGDNTLTVLAVVGDGLVRWPLLRDEIVVKFDHSHYFFSLRVPPNFLDDDDGNDLLNYGLTFTSKTQESLLRELDCLLQAYSSFSAQEIAVKGEDQAATASSSAMIQVLNGSVELEVTPAEGMMKERSAAYWTTLAPDVENYSSTAAKLVAKGSGKIIKGILWCGDVTANRIKQGEDKLKGKVTPCSKPAEISKAAMKRMKRAKRITKLSDKVANGVLTGVLKFSGTVTNSIVTSKVGSKLFRLLPAEVVLASLDGFGKICDAAEVAGKNVLKTSSEVTTGVVCHRYGDEAAKVTHDSLQAAGHAVGTAWSVFKIRNVLNPASSMSAVALAKSSAKATADDLRAKNGKHEKKKKKKKKDRYIEKRIEGV</sequence>
<proteinExistence type="predicted"/>
<feature type="region of interest" description="Disordered" evidence="1">
    <location>
        <begin position="1"/>
        <end position="34"/>
    </location>
</feature>
<feature type="compositionally biased region" description="Low complexity" evidence="1">
    <location>
        <begin position="16"/>
        <end position="25"/>
    </location>
</feature>
<dbReference type="GO" id="GO:0005886">
    <property type="term" value="C:plasma membrane"/>
    <property type="evidence" value="ECO:0000318"/>
    <property type="project" value="GO_Central"/>
</dbReference>
<protein>
    <submittedName>
        <fullName evidence="3">(wild Malaysian banana) hypothetical protein</fullName>
    </submittedName>
</protein>
<dbReference type="Gramene" id="Ma04_t22210.1">
    <property type="protein sequence ID" value="Ma04_p22210.1"/>
    <property type="gene ID" value="Ma04_g22210"/>
</dbReference>
<dbReference type="FunCoup" id="A0A804ISJ7">
    <property type="interactions" value="284"/>
</dbReference>
<reference evidence="3" key="1">
    <citation type="submission" date="2021-03" db="EMBL/GenBank/DDBJ databases">
        <authorList>
            <consortium name="Genoscope - CEA"/>
            <person name="William W."/>
        </authorList>
    </citation>
    <scope>NUCLEOTIDE SEQUENCE</scope>
    <source>
        <strain evidence="3">Doubled-haploid Pahang</strain>
    </source>
</reference>
<evidence type="ECO:0000259" key="2">
    <source>
        <dbReference type="Pfam" id="PF06911"/>
    </source>
</evidence>
<dbReference type="EnsemblPlants" id="Ma04_t22210.1">
    <property type="protein sequence ID" value="Ma04_p22210.1"/>
    <property type="gene ID" value="Ma04_g22210"/>
</dbReference>
<dbReference type="EMBL" id="HG996469">
    <property type="protein sequence ID" value="CAG1843030.1"/>
    <property type="molecule type" value="Genomic_DNA"/>
</dbReference>
<gene>
    <name evidence="3" type="ORF">GSMUA_128250.1</name>
</gene>
<dbReference type="Pfam" id="PF06911">
    <property type="entry name" value="Senescence"/>
    <property type="match status" value="1"/>
</dbReference>
<evidence type="ECO:0000313" key="3">
    <source>
        <dbReference type="EMBL" id="CAG1843030.1"/>
    </source>
</evidence>
<dbReference type="AlphaFoldDB" id="A0A804ISJ7"/>
<accession>A0A804ISJ7</accession>
<dbReference type="PANTHER" id="PTHR21068:SF33">
    <property type="entry name" value="OS03G0241900 PROTEIN"/>
    <property type="match status" value="1"/>
</dbReference>
<dbReference type="InParanoid" id="A0A804ISJ7"/>
<evidence type="ECO:0000256" key="1">
    <source>
        <dbReference type="SAM" id="MobiDB-lite"/>
    </source>
</evidence>
<name>A0A804ISJ7_MUSAM</name>
<feature type="compositionally biased region" description="Basic residues" evidence="1">
    <location>
        <begin position="438"/>
        <end position="452"/>
    </location>
</feature>
<feature type="region of interest" description="Disordered" evidence="1">
    <location>
        <begin position="432"/>
        <end position="462"/>
    </location>
</feature>
<dbReference type="InterPro" id="IPR045036">
    <property type="entry name" value="Spartin-like"/>
</dbReference>
<evidence type="ECO:0000313" key="5">
    <source>
        <dbReference type="Proteomes" id="UP000012960"/>
    </source>
</evidence>
<organism evidence="4 5">
    <name type="scientific">Musa acuminata subsp. malaccensis</name>
    <name type="common">Wild banana</name>
    <name type="synonym">Musa malaccensis</name>
    <dbReference type="NCBI Taxonomy" id="214687"/>
    <lineage>
        <taxon>Eukaryota</taxon>
        <taxon>Viridiplantae</taxon>
        <taxon>Streptophyta</taxon>
        <taxon>Embryophyta</taxon>
        <taxon>Tracheophyta</taxon>
        <taxon>Spermatophyta</taxon>
        <taxon>Magnoliopsida</taxon>
        <taxon>Liliopsida</taxon>
        <taxon>Zingiberales</taxon>
        <taxon>Musaceae</taxon>
        <taxon>Musa</taxon>
    </lineage>
</organism>
<dbReference type="PANTHER" id="PTHR21068">
    <property type="entry name" value="SPARTIN"/>
    <property type="match status" value="1"/>
</dbReference>
<feature type="domain" description="Senescence" evidence="2">
    <location>
        <begin position="242"/>
        <end position="429"/>
    </location>
</feature>
<dbReference type="Proteomes" id="UP000012960">
    <property type="component" value="Unplaced"/>
</dbReference>
<reference evidence="4" key="2">
    <citation type="submission" date="2021-05" db="UniProtKB">
        <authorList>
            <consortium name="EnsemblPlants"/>
        </authorList>
    </citation>
    <scope>IDENTIFICATION</scope>
    <source>
        <strain evidence="4">subsp. malaccensis</strain>
    </source>
</reference>
<evidence type="ECO:0000313" key="4">
    <source>
        <dbReference type="EnsemblPlants" id="Ma04_p22210.1"/>
    </source>
</evidence>
<dbReference type="OrthoDB" id="20821at2759"/>
<dbReference type="InterPro" id="IPR009686">
    <property type="entry name" value="Senescence/spartin_C"/>
</dbReference>
<feature type="compositionally biased region" description="Basic and acidic residues" evidence="1">
    <location>
        <begin position="453"/>
        <end position="462"/>
    </location>
</feature>
<keyword evidence="5" id="KW-1185">Reference proteome</keyword>